<dbReference type="AlphaFoldDB" id="A0A6N2AZ15"/>
<evidence type="ECO:0000313" key="2">
    <source>
        <dbReference type="EMBL" id="TMW87792.1"/>
    </source>
</evidence>
<gene>
    <name evidence="2" type="ORF">EJD97_019466</name>
</gene>
<dbReference type="EMBL" id="RXGB01005493">
    <property type="protein sequence ID" value="TMW87792.1"/>
    <property type="molecule type" value="Genomic_DNA"/>
</dbReference>
<dbReference type="GO" id="GO:0006351">
    <property type="term" value="P:DNA-templated transcription"/>
    <property type="evidence" value="ECO:0007669"/>
    <property type="project" value="InterPro"/>
</dbReference>
<comment type="caution">
    <text evidence="2">The sequence shown here is derived from an EMBL/GenBank/DDBJ whole genome shotgun (WGS) entry which is preliminary data.</text>
</comment>
<feature type="domain" description="DOG1" evidence="1">
    <location>
        <begin position="10"/>
        <end position="247"/>
    </location>
</feature>
<name>A0A6N2AZ15_SOLCI</name>
<sequence length="250" mass="28649">MATDSNNSDRKEEEYGECAWKSLQHEELTELEHAVGHVNNNEKDEEKLRQLIEKIIKHFQEHSEKRLHLARKDVSPFFAPASCSPLESSVLWIAGCRPSSFIRLIYALTEFEPDANETDPCLEGIVSRKLRELSGKQLSMVNDLQSKTIAQERRISNKFASLQEDIVDQPLVGKMKKEGHGCEKADEALDEHSKHMADVIEEGDQLRMKTLKAIVNLLEPVQAVEYLAAAKKMRFCVQQWGEKRDQQHKQ</sequence>
<dbReference type="PANTHER" id="PTHR46354">
    <property type="entry name" value="DOG1 DOMAIN-CONTAINING PROTEIN"/>
    <property type="match status" value="1"/>
</dbReference>
<dbReference type="InterPro" id="IPR051886">
    <property type="entry name" value="Seed_Dev/Stress_Resp_Reg"/>
</dbReference>
<accession>A0A6N2AZ15</accession>
<protein>
    <recommendedName>
        <fullName evidence="1">DOG1 domain-containing protein</fullName>
    </recommendedName>
</protein>
<dbReference type="GO" id="GO:0043565">
    <property type="term" value="F:sequence-specific DNA binding"/>
    <property type="evidence" value="ECO:0007669"/>
    <property type="project" value="InterPro"/>
</dbReference>
<evidence type="ECO:0000259" key="1">
    <source>
        <dbReference type="PROSITE" id="PS51806"/>
    </source>
</evidence>
<organism evidence="2">
    <name type="scientific">Solanum chilense</name>
    <name type="common">Tomato</name>
    <name type="synonym">Lycopersicon chilense</name>
    <dbReference type="NCBI Taxonomy" id="4083"/>
    <lineage>
        <taxon>Eukaryota</taxon>
        <taxon>Viridiplantae</taxon>
        <taxon>Streptophyta</taxon>
        <taxon>Embryophyta</taxon>
        <taxon>Tracheophyta</taxon>
        <taxon>Spermatophyta</taxon>
        <taxon>Magnoliopsida</taxon>
        <taxon>eudicotyledons</taxon>
        <taxon>Gunneridae</taxon>
        <taxon>Pentapetalae</taxon>
        <taxon>asterids</taxon>
        <taxon>lamiids</taxon>
        <taxon>Solanales</taxon>
        <taxon>Solanaceae</taxon>
        <taxon>Solanoideae</taxon>
        <taxon>Solaneae</taxon>
        <taxon>Solanum</taxon>
        <taxon>Solanum subgen. Lycopersicon</taxon>
    </lineage>
</organism>
<proteinExistence type="predicted"/>
<dbReference type="PANTHER" id="PTHR46354:SF8">
    <property type="entry name" value="DOG1 DOMAIN-CONTAINING PROTEIN"/>
    <property type="match status" value="1"/>
</dbReference>
<reference evidence="2" key="1">
    <citation type="submission" date="2019-05" db="EMBL/GenBank/DDBJ databases">
        <title>The de novo reference genome and transcriptome assemblies of the wild tomato species Solanum chilense.</title>
        <authorList>
            <person name="Stam R."/>
            <person name="Nosenko T."/>
            <person name="Hoerger A.C."/>
            <person name="Stephan W."/>
            <person name="Seidel M.A."/>
            <person name="Kuhn J.M.M."/>
            <person name="Haberer G."/>
            <person name="Tellier A."/>
        </authorList>
    </citation>
    <scope>NUCLEOTIDE SEQUENCE</scope>
    <source>
        <tissue evidence="2">Mature leaves</tissue>
    </source>
</reference>
<dbReference type="PROSITE" id="PS51806">
    <property type="entry name" value="DOG1"/>
    <property type="match status" value="1"/>
</dbReference>
<dbReference type="InterPro" id="IPR025422">
    <property type="entry name" value="TGA_domain"/>
</dbReference>
<dbReference type="Pfam" id="PF14144">
    <property type="entry name" value="DOG1"/>
    <property type="match status" value="1"/>
</dbReference>